<evidence type="ECO:0000256" key="2">
    <source>
        <dbReference type="ARBA" id="ARBA00006257"/>
    </source>
</evidence>
<evidence type="ECO:0000256" key="3">
    <source>
        <dbReference type="ARBA" id="ARBA00022475"/>
    </source>
</evidence>
<comment type="similarity">
    <text evidence="2 7">Belongs to the FliP/MopC/SpaP family.</text>
</comment>
<name>A0AAI8KF29_9PSED</name>
<dbReference type="Proteomes" id="UP000258127">
    <property type="component" value="Chromosome"/>
</dbReference>
<dbReference type="NCBIfam" id="NF009438">
    <property type="entry name" value="PRK12797.1"/>
    <property type="match status" value="1"/>
</dbReference>
<reference evidence="8 9" key="1">
    <citation type="submission" date="2018-08" db="EMBL/GenBank/DDBJ databases">
        <authorList>
            <person name="Lee Y."/>
            <person name="Kakembo D."/>
        </authorList>
    </citation>
    <scope>NUCLEOTIDE SEQUENCE [LARGE SCALE GENOMIC DNA]</scope>
    <source>
        <strain evidence="8 9">JBCS1880</strain>
    </source>
</reference>
<evidence type="ECO:0000256" key="1">
    <source>
        <dbReference type="ARBA" id="ARBA00004651"/>
    </source>
</evidence>
<evidence type="ECO:0000256" key="6">
    <source>
        <dbReference type="ARBA" id="ARBA00023136"/>
    </source>
</evidence>
<proteinExistence type="inferred from homology"/>
<dbReference type="AlphaFoldDB" id="A0AAI8KF29"/>
<dbReference type="PRINTS" id="PR01302">
    <property type="entry name" value="TYPE3IMPPROT"/>
</dbReference>
<feature type="transmembrane region" description="Helical" evidence="7">
    <location>
        <begin position="53"/>
        <end position="72"/>
    </location>
</feature>
<evidence type="ECO:0000256" key="7">
    <source>
        <dbReference type="RuleBase" id="RU362070"/>
    </source>
</evidence>
<keyword evidence="9" id="KW-1185">Reference proteome</keyword>
<gene>
    <name evidence="8" type="ORF">DZC75_19090</name>
</gene>
<protein>
    <submittedName>
        <fullName evidence="8">EscR/YscR/HrcR family type III secretion system export apparatus protein</fullName>
    </submittedName>
</protein>
<dbReference type="PANTHER" id="PTHR30587">
    <property type="entry name" value="FLAGELLAR BIOSYNTHETIC PROTEIN FLIP"/>
    <property type="match status" value="1"/>
</dbReference>
<dbReference type="PANTHER" id="PTHR30587:SF2">
    <property type="entry name" value="SURFACE PRESENTATION OF ANTIGENS PROTEIN SPAP"/>
    <property type="match status" value="1"/>
</dbReference>
<dbReference type="Pfam" id="PF00813">
    <property type="entry name" value="FliP"/>
    <property type="match status" value="1"/>
</dbReference>
<dbReference type="KEGG" id="ppv:NJ69_15415"/>
<sequence length="217" mass="23984">MSFQGVDPFLLALFIGGISLVPLLLIICSAFLKIAIVLTIARNAIGVQQVPPNMALYAIALAATLFIMAPVGHNVAEALKERPLDFSHSEALQESALNALKPLQAFMSRNTNPDILTHLLENTQRMWPKERAEQASRDDLMLLIPAFMLSELEAGFQMGFLIYIPFIVIDLIVSNLLLALGMQMVAPMTISLPLKLLIFVLAQGWTQLLDSLFYSYL</sequence>
<evidence type="ECO:0000256" key="4">
    <source>
        <dbReference type="ARBA" id="ARBA00022692"/>
    </source>
</evidence>
<keyword evidence="6 7" id="KW-0472">Membrane</keyword>
<dbReference type="PROSITE" id="PS01060">
    <property type="entry name" value="FLIP_1"/>
    <property type="match status" value="1"/>
</dbReference>
<feature type="transmembrane region" description="Helical" evidence="7">
    <location>
        <begin position="12"/>
        <end position="41"/>
    </location>
</feature>
<dbReference type="InterPro" id="IPR005838">
    <property type="entry name" value="T3SS_IM_P"/>
</dbReference>
<evidence type="ECO:0000256" key="5">
    <source>
        <dbReference type="ARBA" id="ARBA00022989"/>
    </source>
</evidence>
<keyword evidence="5 7" id="KW-1133">Transmembrane helix</keyword>
<dbReference type="InterPro" id="IPR005773">
    <property type="entry name" value="T3SS_YscR-like"/>
</dbReference>
<dbReference type="NCBIfam" id="TIGR01102">
    <property type="entry name" value="yscR"/>
    <property type="match status" value="1"/>
</dbReference>
<dbReference type="GO" id="GO:0005886">
    <property type="term" value="C:plasma membrane"/>
    <property type="evidence" value="ECO:0007669"/>
    <property type="project" value="UniProtKB-SubCell"/>
</dbReference>
<accession>A0AAI8KF29</accession>
<evidence type="ECO:0000313" key="8">
    <source>
        <dbReference type="EMBL" id="AXO90003.1"/>
    </source>
</evidence>
<organism evidence="8 9">
    <name type="scientific">Pseudomonas parafulva</name>
    <dbReference type="NCBI Taxonomy" id="157782"/>
    <lineage>
        <taxon>Bacteria</taxon>
        <taxon>Pseudomonadati</taxon>
        <taxon>Pseudomonadota</taxon>
        <taxon>Gammaproteobacteria</taxon>
        <taxon>Pseudomonadales</taxon>
        <taxon>Pseudomonadaceae</taxon>
        <taxon>Pseudomonas</taxon>
    </lineage>
</organism>
<dbReference type="EMBL" id="CP031641">
    <property type="protein sequence ID" value="AXO90003.1"/>
    <property type="molecule type" value="Genomic_DNA"/>
</dbReference>
<feature type="transmembrane region" description="Helical" evidence="7">
    <location>
        <begin position="160"/>
        <end position="180"/>
    </location>
</feature>
<feature type="transmembrane region" description="Helical" evidence="7">
    <location>
        <begin position="192"/>
        <end position="214"/>
    </location>
</feature>
<dbReference type="RefSeq" id="WP_029613974.1">
    <property type="nucleotide sequence ID" value="NZ_CP009747.1"/>
</dbReference>
<comment type="subcellular location">
    <subcellularLocation>
        <location evidence="1">Cell membrane</location>
        <topology evidence="1">Multi-pass membrane protein</topology>
    </subcellularLocation>
</comment>
<keyword evidence="4 7" id="KW-0812">Transmembrane</keyword>
<keyword evidence="3 7" id="KW-1003">Cell membrane</keyword>
<dbReference type="GO" id="GO:0009306">
    <property type="term" value="P:protein secretion"/>
    <property type="evidence" value="ECO:0007669"/>
    <property type="project" value="UniProtKB-UniRule"/>
</dbReference>
<evidence type="ECO:0000313" key="9">
    <source>
        <dbReference type="Proteomes" id="UP000258127"/>
    </source>
</evidence>